<accession>A0ABT6KWA8</accession>
<keyword evidence="3" id="KW-1185">Reference proteome</keyword>
<feature type="region of interest" description="Disordered" evidence="1">
    <location>
        <begin position="17"/>
        <end position="42"/>
    </location>
</feature>
<evidence type="ECO:0000313" key="2">
    <source>
        <dbReference type="EMBL" id="MDH6194998.1"/>
    </source>
</evidence>
<gene>
    <name evidence="2" type="ORF">M2272_001627</name>
</gene>
<comment type="caution">
    <text evidence="2">The sequence shown here is derived from an EMBL/GenBank/DDBJ whole genome shotgun (WGS) entry which is preliminary data.</text>
</comment>
<proteinExistence type="predicted"/>
<reference evidence="2 3" key="1">
    <citation type="submission" date="2023-04" db="EMBL/GenBank/DDBJ databases">
        <title>Forest soil microbial communities from Buena Vista Peninsula, Colon Province, Panama.</title>
        <authorList>
            <person name="Bouskill N."/>
        </authorList>
    </citation>
    <scope>NUCLEOTIDE SEQUENCE [LARGE SCALE GENOMIC DNA]</scope>
    <source>
        <strain evidence="2 3">AC80</strain>
    </source>
</reference>
<protein>
    <submittedName>
        <fullName evidence="2">Uncharacterized protein</fullName>
    </submittedName>
</protein>
<dbReference type="EMBL" id="JARXVE010000002">
    <property type="protein sequence ID" value="MDH6194998.1"/>
    <property type="molecule type" value="Genomic_DNA"/>
</dbReference>
<organism evidence="2 3">
    <name type="scientific">Mycolicibacterium frederiksbergense</name>
    <dbReference type="NCBI Taxonomy" id="117567"/>
    <lineage>
        <taxon>Bacteria</taxon>
        <taxon>Bacillati</taxon>
        <taxon>Actinomycetota</taxon>
        <taxon>Actinomycetes</taxon>
        <taxon>Mycobacteriales</taxon>
        <taxon>Mycobacteriaceae</taxon>
        <taxon>Mycolicibacterium</taxon>
    </lineage>
</organism>
<name>A0ABT6KWA8_9MYCO</name>
<dbReference type="Proteomes" id="UP001160130">
    <property type="component" value="Unassembled WGS sequence"/>
</dbReference>
<sequence>MPVDAAVGIVVSVANDQATNPGNRAAGRGRPRLERSRRPGQTAREEILDAALSAAVIAECAGPPDADDLPFRLVESVINSRSDDVDSAPGQPWVIAEGALRVLGFSGDFAALVSGTASRLGVQPPKTPAR</sequence>
<evidence type="ECO:0000313" key="3">
    <source>
        <dbReference type="Proteomes" id="UP001160130"/>
    </source>
</evidence>
<feature type="compositionally biased region" description="Basic and acidic residues" evidence="1">
    <location>
        <begin position="31"/>
        <end position="42"/>
    </location>
</feature>
<evidence type="ECO:0000256" key="1">
    <source>
        <dbReference type="SAM" id="MobiDB-lite"/>
    </source>
</evidence>